<name>A0A418WVR8_9BURK</name>
<accession>A0A418WVR8</accession>
<reference evidence="1 2" key="1">
    <citation type="submission" date="2018-09" db="EMBL/GenBank/DDBJ databases">
        <authorList>
            <person name="Zhu H."/>
        </authorList>
    </citation>
    <scope>NUCLEOTIDE SEQUENCE [LARGE SCALE GENOMIC DNA]</scope>
    <source>
        <strain evidence="1 2">K2R10-39</strain>
    </source>
</reference>
<dbReference type="OrthoDB" id="9814791at2"/>
<dbReference type="InterPro" id="IPR009467">
    <property type="entry name" value="Glycolipid-bd_prot_put"/>
</dbReference>
<evidence type="ECO:0000313" key="2">
    <source>
        <dbReference type="Proteomes" id="UP000285190"/>
    </source>
</evidence>
<dbReference type="AlphaFoldDB" id="A0A418WVR8"/>
<evidence type="ECO:0000313" key="1">
    <source>
        <dbReference type="EMBL" id="RJF96795.1"/>
    </source>
</evidence>
<comment type="caution">
    <text evidence="1">The sequence shown here is derived from an EMBL/GenBank/DDBJ whole genome shotgun (WGS) entry which is preliminary data.</text>
</comment>
<protein>
    <recommendedName>
        <fullName evidence="3">Glycolipid-binding domain-containing protein</fullName>
    </recommendedName>
</protein>
<dbReference type="EMBL" id="QYUN01000003">
    <property type="protein sequence ID" value="RJF96795.1"/>
    <property type="molecule type" value="Genomic_DNA"/>
</dbReference>
<dbReference type="Proteomes" id="UP000285190">
    <property type="component" value="Unassembled WGS sequence"/>
</dbReference>
<proteinExistence type="predicted"/>
<sequence length="200" mass="21839">MNEPVAVFFWRKLDFPGHDACCLFTLADGYRLSGAAVFMESGRVCQLQYEVVADQAFRTRSASVAGFVGQKAVNVRIASSGDARWEVNGKSRPGLAGCQDVDLGFTPATNLLALRRLALEVGERAEAPAAYLAFPQMKVTMLPQHYKRLSRAEYLYEAPTVGYRGTLRVSPLGAIIEYPGLFQLESPTLPATGEHDDCSS</sequence>
<organism evidence="1 2">
    <name type="scientific">Noviherbaspirillum cavernae</name>
    <dbReference type="NCBI Taxonomy" id="2320862"/>
    <lineage>
        <taxon>Bacteria</taxon>
        <taxon>Pseudomonadati</taxon>
        <taxon>Pseudomonadota</taxon>
        <taxon>Betaproteobacteria</taxon>
        <taxon>Burkholderiales</taxon>
        <taxon>Oxalobacteraceae</taxon>
        <taxon>Noviherbaspirillum</taxon>
    </lineage>
</organism>
<dbReference type="RefSeq" id="WP_119742933.1">
    <property type="nucleotide sequence ID" value="NZ_QYUN01000003.1"/>
</dbReference>
<gene>
    <name evidence="1" type="ORF">D3870_20635</name>
</gene>
<dbReference type="Pfam" id="PF06475">
    <property type="entry name" value="Glycolipid_bind"/>
    <property type="match status" value="1"/>
</dbReference>
<dbReference type="SUPFAM" id="SSF159275">
    <property type="entry name" value="PA1994-like"/>
    <property type="match status" value="1"/>
</dbReference>
<keyword evidence="2" id="KW-1185">Reference proteome</keyword>
<evidence type="ECO:0008006" key="3">
    <source>
        <dbReference type="Google" id="ProtNLM"/>
    </source>
</evidence>